<evidence type="ECO:0000313" key="3">
    <source>
        <dbReference type="Proteomes" id="UP000006514"/>
    </source>
</evidence>
<evidence type="ECO:0000256" key="1">
    <source>
        <dbReference type="SAM" id="Phobius"/>
    </source>
</evidence>
<feature type="transmembrane region" description="Helical" evidence="1">
    <location>
        <begin position="376"/>
        <end position="396"/>
    </location>
</feature>
<feature type="transmembrane region" description="Helical" evidence="1">
    <location>
        <begin position="408"/>
        <end position="428"/>
    </location>
</feature>
<feature type="non-terminal residue" evidence="2">
    <location>
        <position position="435"/>
    </location>
</feature>
<keyword evidence="1" id="KW-0812">Transmembrane</keyword>
<dbReference type="Proteomes" id="UP000006514">
    <property type="component" value="Unassembled WGS sequence"/>
</dbReference>
<dbReference type="AlphaFoldDB" id="J0LHA5"/>
<feature type="transmembrane region" description="Helical" evidence="1">
    <location>
        <begin position="139"/>
        <end position="159"/>
    </location>
</feature>
<reference evidence="3" key="1">
    <citation type="journal article" date="2012" name="Science">
        <title>The Paleozoic origin of enzymatic lignin decomposition reconstructed from 31 fungal genomes.</title>
        <authorList>
            <person name="Floudas D."/>
            <person name="Binder M."/>
            <person name="Riley R."/>
            <person name="Barry K."/>
            <person name="Blanchette R.A."/>
            <person name="Henrissat B."/>
            <person name="Martinez A.T."/>
            <person name="Otillar R."/>
            <person name="Spatafora J.W."/>
            <person name="Yadav J.S."/>
            <person name="Aerts A."/>
            <person name="Benoit I."/>
            <person name="Boyd A."/>
            <person name="Carlson A."/>
            <person name="Copeland A."/>
            <person name="Coutinho P.M."/>
            <person name="de Vries R.P."/>
            <person name="Ferreira P."/>
            <person name="Findley K."/>
            <person name="Foster B."/>
            <person name="Gaskell J."/>
            <person name="Glotzer D."/>
            <person name="Gorecki P."/>
            <person name="Heitman J."/>
            <person name="Hesse C."/>
            <person name="Hori C."/>
            <person name="Igarashi K."/>
            <person name="Jurgens J.A."/>
            <person name="Kallen N."/>
            <person name="Kersten P."/>
            <person name="Kohler A."/>
            <person name="Kuees U."/>
            <person name="Kumar T.K.A."/>
            <person name="Kuo A."/>
            <person name="LaButti K."/>
            <person name="Larrondo L.F."/>
            <person name="Lindquist E."/>
            <person name="Ling A."/>
            <person name="Lombard V."/>
            <person name="Lucas S."/>
            <person name="Lundell T."/>
            <person name="Martin R."/>
            <person name="McLaughlin D.J."/>
            <person name="Morgenstern I."/>
            <person name="Morin E."/>
            <person name="Murat C."/>
            <person name="Nagy L.G."/>
            <person name="Nolan M."/>
            <person name="Ohm R.A."/>
            <person name="Patyshakuliyeva A."/>
            <person name="Rokas A."/>
            <person name="Ruiz-Duenas F.J."/>
            <person name="Sabat G."/>
            <person name="Salamov A."/>
            <person name="Samejima M."/>
            <person name="Schmutz J."/>
            <person name="Slot J.C."/>
            <person name="St John F."/>
            <person name="Stenlid J."/>
            <person name="Sun H."/>
            <person name="Sun S."/>
            <person name="Syed K."/>
            <person name="Tsang A."/>
            <person name="Wiebenga A."/>
            <person name="Young D."/>
            <person name="Pisabarro A."/>
            <person name="Eastwood D.C."/>
            <person name="Martin F."/>
            <person name="Cullen D."/>
            <person name="Grigoriev I.V."/>
            <person name="Hibbett D.S."/>
        </authorList>
    </citation>
    <scope>NUCLEOTIDE SEQUENCE [LARGE SCALE GENOMIC DNA]</scope>
    <source>
        <strain evidence="3">TFB10046</strain>
    </source>
</reference>
<proteinExistence type="predicted"/>
<name>J0LHA5_AURST</name>
<dbReference type="PANTHER" id="PTHR42101:SF1">
    <property type="entry name" value="LOW TEMPERATURE REQUIREMENT A"/>
    <property type="match status" value="1"/>
</dbReference>
<dbReference type="EMBL" id="JH687843">
    <property type="protein sequence ID" value="EJD37316.1"/>
    <property type="molecule type" value="Genomic_DNA"/>
</dbReference>
<keyword evidence="1" id="KW-1133">Transmembrane helix</keyword>
<dbReference type="eggNOG" id="ENOG502RYB9">
    <property type="taxonomic scope" value="Eukaryota"/>
</dbReference>
<sequence length="435" mass="48424">MSTIRTLLRSFTREPDSRSDEEIRTIPLSESPFVGEGAFELSADDVEKLERIAPRGVSKSEVPLLTDSSTPARNLIKSIDTPGSGNGNTSTRYGFQETRDIQVDETGPPAWLGIFFDLAWTATFSNLTNNTQLTTASTLFSYATFFLLAWWLWAAQVTYDSKYFRNDWQVSCLSTDPLAQPLRRFHRAMLLVQLTVFGSLSAFTKDFDPYSKHVNPKDSPLEDYVTDQYARKSMLGISGLFAVARLFLVISYARVLIYLPSHCPSAHTQRRRLRMRIATYFSSCVLFAVAFAVVKLDREHSAVAVRMCLWFASIALEVLSYLTVHEVDSPLLLNADTMGERLSTLTSVILGEGLNGLAGGLVLGAGAIGFDLKSGGVAASATVIITFAFLLYFDGLKRRTPSTHNRSRWNVLLHFLLHLSIIVLLEALKNTLIYC</sequence>
<feature type="transmembrane region" description="Helical" evidence="1">
    <location>
        <begin position="234"/>
        <end position="257"/>
    </location>
</feature>
<keyword evidence="1" id="KW-0472">Membrane</keyword>
<accession>J0LHA5</accession>
<feature type="transmembrane region" description="Helical" evidence="1">
    <location>
        <begin position="277"/>
        <end position="296"/>
    </location>
</feature>
<dbReference type="InterPro" id="IPR010640">
    <property type="entry name" value="Low_temperature_requirement_A"/>
</dbReference>
<organism evidence="2 3">
    <name type="scientific">Auricularia subglabra (strain TFB-10046 / SS5)</name>
    <name type="common">White-rot fungus</name>
    <name type="synonym">Auricularia delicata (strain TFB10046)</name>
    <dbReference type="NCBI Taxonomy" id="717982"/>
    <lineage>
        <taxon>Eukaryota</taxon>
        <taxon>Fungi</taxon>
        <taxon>Dikarya</taxon>
        <taxon>Basidiomycota</taxon>
        <taxon>Agaricomycotina</taxon>
        <taxon>Agaricomycetes</taxon>
        <taxon>Auriculariales</taxon>
        <taxon>Auriculariaceae</taxon>
        <taxon>Auricularia</taxon>
    </lineage>
</organism>
<dbReference type="KEGG" id="adl:AURDEDRAFT_173590"/>
<feature type="transmembrane region" description="Helical" evidence="1">
    <location>
        <begin position="345"/>
        <end position="370"/>
    </location>
</feature>
<gene>
    <name evidence="2" type="ORF">AURDEDRAFT_173590</name>
</gene>
<protein>
    <submittedName>
        <fullName evidence="2">Uncharacterized protein</fullName>
    </submittedName>
</protein>
<dbReference type="Pfam" id="PF06772">
    <property type="entry name" value="LtrA"/>
    <property type="match status" value="1"/>
</dbReference>
<keyword evidence="3" id="KW-1185">Reference proteome</keyword>
<dbReference type="PANTHER" id="PTHR42101">
    <property type="entry name" value="CHROMOSOME 16, WHOLE GENOME SHOTGUN SEQUENCE"/>
    <property type="match status" value="1"/>
</dbReference>
<dbReference type="InParanoid" id="J0LHA5"/>
<feature type="transmembrane region" description="Helical" evidence="1">
    <location>
        <begin position="302"/>
        <end position="324"/>
    </location>
</feature>
<evidence type="ECO:0000313" key="2">
    <source>
        <dbReference type="EMBL" id="EJD37316.1"/>
    </source>
</evidence>
<dbReference type="OrthoDB" id="3198598at2759"/>